<accession>A0ABZ2APY3</accession>
<proteinExistence type="predicted"/>
<keyword evidence="2" id="KW-1185">Reference proteome</keyword>
<reference evidence="1 2" key="1">
    <citation type="submission" date="2024-01" db="EMBL/GenBank/DDBJ databases">
        <title>Comparative genomics of Cryptococcus and Kwoniella reveals pathogenesis evolution and contrasting modes of karyotype evolution via chromosome fusion or intercentromeric recombination.</title>
        <authorList>
            <person name="Coelho M.A."/>
            <person name="David-Palma M."/>
            <person name="Shea T."/>
            <person name="Bowers K."/>
            <person name="McGinley-Smith S."/>
            <person name="Mohammad A.W."/>
            <person name="Gnirke A."/>
            <person name="Yurkov A.M."/>
            <person name="Nowrousian M."/>
            <person name="Sun S."/>
            <person name="Cuomo C.A."/>
            <person name="Heitman J."/>
        </authorList>
    </citation>
    <scope>NUCLEOTIDE SEQUENCE [LARGE SCALE GENOMIC DNA]</scope>
    <source>
        <strain evidence="1 2">7685027</strain>
    </source>
</reference>
<evidence type="ECO:0000313" key="1">
    <source>
        <dbReference type="EMBL" id="WVO19203.1"/>
    </source>
</evidence>
<organism evidence="1 2">
    <name type="scientific">Cryptococcus decagattii</name>
    <dbReference type="NCBI Taxonomy" id="1859122"/>
    <lineage>
        <taxon>Eukaryota</taxon>
        <taxon>Fungi</taxon>
        <taxon>Dikarya</taxon>
        <taxon>Basidiomycota</taxon>
        <taxon>Agaricomycotina</taxon>
        <taxon>Tremellomycetes</taxon>
        <taxon>Tremellales</taxon>
        <taxon>Cryptococcaceae</taxon>
        <taxon>Cryptococcus</taxon>
        <taxon>Cryptococcus gattii species complex</taxon>
    </lineage>
</organism>
<dbReference type="GeneID" id="89987257"/>
<dbReference type="RefSeq" id="XP_064718443.1">
    <property type="nucleotide sequence ID" value="XM_064862371.1"/>
</dbReference>
<sequence>MDYGLGRRNTPTGAKCISGLEPFAVIALFPLPSPEAPISIGRIRLVSNVQCQPHHEFLRQFKQAPQTARQTHVARRAGHLTKATQAHIAALEKSIFTMPGHLSDFDLFLDVDKVLHAVVDPMHAFLEGILPFYIRKVLILGRYCTVPPAGWAKDEDVASVCCMDSEEEGSADGYQLRDVYDMMVGRSGASEEPRTIERCNDMPLACCLGARPMASPSD</sequence>
<evidence type="ECO:0000313" key="2">
    <source>
        <dbReference type="Proteomes" id="UP001432216"/>
    </source>
</evidence>
<name>A0ABZ2APY3_9TREE</name>
<protein>
    <submittedName>
        <fullName evidence="1">Uncharacterized protein</fullName>
    </submittedName>
</protein>
<gene>
    <name evidence="1" type="ORF">IAS62_000481</name>
</gene>
<dbReference type="Proteomes" id="UP001432216">
    <property type="component" value="Chromosome 1"/>
</dbReference>
<dbReference type="EMBL" id="CP143806">
    <property type="protein sequence ID" value="WVO19203.1"/>
    <property type="molecule type" value="Genomic_DNA"/>
</dbReference>